<keyword evidence="3" id="KW-1185">Reference proteome</keyword>
<organism evidence="2 3">
    <name type="scientific">Iris pallida</name>
    <name type="common">Sweet iris</name>
    <dbReference type="NCBI Taxonomy" id="29817"/>
    <lineage>
        <taxon>Eukaryota</taxon>
        <taxon>Viridiplantae</taxon>
        <taxon>Streptophyta</taxon>
        <taxon>Embryophyta</taxon>
        <taxon>Tracheophyta</taxon>
        <taxon>Spermatophyta</taxon>
        <taxon>Magnoliopsida</taxon>
        <taxon>Liliopsida</taxon>
        <taxon>Asparagales</taxon>
        <taxon>Iridaceae</taxon>
        <taxon>Iridoideae</taxon>
        <taxon>Irideae</taxon>
        <taxon>Iris</taxon>
    </lineage>
</organism>
<feature type="region of interest" description="Disordered" evidence="1">
    <location>
        <begin position="1"/>
        <end position="51"/>
    </location>
</feature>
<sequence length="256" mass="27887">MAVMAVLSHHLRRTRRRKRQRCRRRRDHPRAHGHRLHHAEHVGVRRGAPPRRRVPQLVPVAVHGPHRLVQQRDRPLLRAAVAVVRPLALEQDPDRPRGHLPDEMGRGGGELQEEDRVRPRGLLHREADAALLLPEEGAGQPSPSAGAGGRQGGGRVRGGGEELAGWYQEGLEGGDDGAEHRGYGGEGIEEESEGLRRRRRGRCGAGSSSPCAADDEGEGERVGGDVGRRGGEGVEGGRVGEVHEGLHIRRAASDHR</sequence>
<evidence type="ECO:0000256" key="1">
    <source>
        <dbReference type="SAM" id="MobiDB-lite"/>
    </source>
</evidence>
<proteinExistence type="predicted"/>
<evidence type="ECO:0000313" key="2">
    <source>
        <dbReference type="EMBL" id="KAJ6794332.1"/>
    </source>
</evidence>
<protein>
    <submittedName>
        <fullName evidence="2">Protein MIZU-KUSSEI 1-like</fullName>
    </submittedName>
</protein>
<reference evidence="2" key="2">
    <citation type="submission" date="2023-04" db="EMBL/GenBank/DDBJ databases">
        <authorList>
            <person name="Bruccoleri R.E."/>
            <person name="Oakeley E.J."/>
            <person name="Faust A.-M."/>
            <person name="Dessus-Babus S."/>
            <person name="Altorfer M."/>
            <person name="Burckhardt D."/>
            <person name="Oertli M."/>
            <person name="Naumann U."/>
            <person name="Petersen F."/>
            <person name="Wong J."/>
        </authorList>
    </citation>
    <scope>NUCLEOTIDE SEQUENCE</scope>
    <source>
        <strain evidence="2">GSM-AAB239-AS_SAM_17_03QT</strain>
        <tissue evidence="2">Leaf</tissue>
    </source>
</reference>
<feature type="compositionally biased region" description="Basic residues" evidence="1">
    <location>
        <begin position="9"/>
        <end position="38"/>
    </location>
</feature>
<feature type="region of interest" description="Disordered" evidence="1">
    <location>
        <begin position="134"/>
        <end position="256"/>
    </location>
</feature>
<feature type="compositionally biased region" description="Gly residues" evidence="1">
    <location>
        <begin position="146"/>
        <end position="157"/>
    </location>
</feature>
<reference evidence="2" key="1">
    <citation type="journal article" date="2023" name="GigaByte">
        <title>Genome assembly of the bearded iris, Iris pallida Lam.</title>
        <authorList>
            <person name="Bruccoleri R.E."/>
            <person name="Oakeley E.J."/>
            <person name="Faust A.M.E."/>
            <person name="Altorfer M."/>
            <person name="Dessus-Babus S."/>
            <person name="Burckhardt D."/>
            <person name="Oertli M."/>
            <person name="Naumann U."/>
            <person name="Petersen F."/>
            <person name="Wong J."/>
        </authorList>
    </citation>
    <scope>NUCLEOTIDE SEQUENCE</scope>
    <source>
        <strain evidence="2">GSM-AAB239-AS_SAM_17_03QT</strain>
    </source>
</reference>
<accession>A0AAX6DR95</accession>
<dbReference type="Proteomes" id="UP001140949">
    <property type="component" value="Unassembled WGS sequence"/>
</dbReference>
<gene>
    <name evidence="2" type="ORF">M6B38_231990</name>
</gene>
<feature type="compositionally biased region" description="Basic and acidic residues" evidence="1">
    <location>
        <begin position="219"/>
        <end position="232"/>
    </location>
</feature>
<feature type="compositionally biased region" description="Basic and acidic residues" evidence="1">
    <location>
        <begin position="92"/>
        <end position="105"/>
    </location>
</feature>
<dbReference type="EMBL" id="JANAVB010042420">
    <property type="protein sequence ID" value="KAJ6794332.1"/>
    <property type="molecule type" value="Genomic_DNA"/>
</dbReference>
<feature type="compositionally biased region" description="Basic and acidic residues" evidence="1">
    <location>
        <begin position="238"/>
        <end position="256"/>
    </location>
</feature>
<feature type="region of interest" description="Disordered" evidence="1">
    <location>
        <begin position="89"/>
        <end position="118"/>
    </location>
</feature>
<evidence type="ECO:0000313" key="3">
    <source>
        <dbReference type="Proteomes" id="UP001140949"/>
    </source>
</evidence>
<dbReference type="AlphaFoldDB" id="A0AAX6DR95"/>
<comment type="caution">
    <text evidence="2">The sequence shown here is derived from an EMBL/GenBank/DDBJ whole genome shotgun (WGS) entry which is preliminary data.</text>
</comment>
<name>A0AAX6DR95_IRIPA</name>